<organism evidence="1 2">
    <name type="scientific">Ascobolus immersus RN42</name>
    <dbReference type="NCBI Taxonomy" id="1160509"/>
    <lineage>
        <taxon>Eukaryota</taxon>
        <taxon>Fungi</taxon>
        <taxon>Dikarya</taxon>
        <taxon>Ascomycota</taxon>
        <taxon>Pezizomycotina</taxon>
        <taxon>Pezizomycetes</taxon>
        <taxon>Pezizales</taxon>
        <taxon>Ascobolaceae</taxon>
        <taxon>Ascobolus</taxon>
    </lineage>
</organism>
<gene>
    <name evidence="1" type="ORF">BJ508DRAFT_331202</name>
</gene>
<keyword evidence="2" id="KW-1185">Reference proteome</keyword>
<dbReference type="EMBL" id="ML119746">
    <property type="protein sequence ID" value="RPA76347.1"/>
    <property type="molecule type" value="Genomic_DNA"/>
</dbReference>
<protein>
    <submittedName>
        <fullName evidence="1">Uncharacterized protein</fullName>
    </submittedName>
</protein>
<name>A0A3N4HSS3_ASCIM</name>
<evidence type="ECO:0000313" key="2">
    <source>
        <dbReference type="Proteomes" id="UP000275078"/>
    </source>
</evidence>
<dbReference type="Proteomes" id="UP000275078">
    <property type="component" value="Unassembled WGS sequence"/>
</dbReference>
<sequence>MSSSNPTEAPWCWPPPTTMLSPVAMSDTAVKNVVGLPQGYADGIKQQLARYTALREKQEWKLELLRRAAAVRVDCKKFHTRRYTPDQHRDPTREVSLLKVKFYSQTNRPKCNFYVHPDRAPYHPKWEELGLEPGKRVAVECGRESLHSDRYLECFFEEACLGLKEHPGKPIIICELCAWYDTSINANIRWNQLLDGTSLDDCPTVPTVVLPWKDELPGGGASNA</sequence>
<dbReference type="AlphaFoldDB" id="A0A3N4HSS3"/>
<accession>A0A3N4HSS3</accession>
<reference evidence="1 2" key="1">
    <citation type="journal article" date="2018" name="Nat. Ecol. Evol.">
        <title>Pezizomycetes genomes reveal the molecular basis of ectomycorrhizal truffle lifestyle.</title>
        <authorList>
            <person name="Murat C."/>
            <person name="Payen T."/>
            <person name="Noel B."/>
            <person name="Kuo A."/>
            <person name="Morin E."/>
            <person name="Chen J."/>
            <person name="Kohler A."/>
            <person name="Krizsan K."/>
            <person name="Balestrini R."/>
            <person name="Da Silva C."/>
            <person name="Montanini B."/>
            <person name="Hainaut M."/>
            <person name="Levati E."/>
            <person name="Barry K.W."/>
            <person name="Belfiori B."/>
            <person name="Cichocki N."/>
            <person name="Clum A."/>
            <person name="Dockter R.B."/>
            <person name="Fauchery L."/>
            <person name="Guy J."/>
            <person name="Iotti M."/>
            <person name="Le Tacon F."/>
            <person name="Lindquist E.A."/>
            <person name="Lipzen A."/>
            <person name="Malagnac F."/>
            <person name="Mello A."/>
            <person name="Molinier V."/>
            <person name="Miyauchi S."/>
            <person name="Poulain J."/>
            <person name="Riccioni C."/>
            <person name="Rubini A."/>
            <person name="Sitrit Y."/>
            <person name="Splivallo R."/>
            <person name="Traeger S."/>
            <person name="Wang M."/>
            <person name="Zifcakova L."/>
            <person name="Wipf D."/>
            <person name="Zambonelli A."/>
            <person name="Paolocci F."/>
            <person name="Nowrousian M."/>
            <person name="Ottonello S."/>
            <person name="Baldrian P."/>
            <person name="Spatafora J.W."/>
            <person name="Henrissat B."/>
            <person name="Nagy L.G."/>
            <person name="Aury J.M."/>
            <person name="Wincker P."/>
            <person name="Grigoriev I.V."/>
            <person name="Bonfante P."/>
            <person name="Martin F.M."/>
        </authorList>
    </citation>
    <scope>NUCLEOTIDE SEQUENCE [LARGE SCALE GENOMIC DNA]</scope>
    <source>
        <strain evidence="1 2">RN42</strain>
    </source>
</reference>
<proteinExistence type="predicted"/>
<evidence type="ECO:0000313" key="1">
    <source>
        <dbReference type="EMBL" id="RPA76347.1"/>
    </source>
</evidence>